<dbReference type="Proteomes" id="UP000027920">
    <property type="component" value="Unassembled WGS sequence"/>
</dbReference>
<dbReference type="GeneID" id="25280834"/>
<keyword evidence="3" id="KW-1185">Reference proteome</keyword>
<evidence type="ECO:0000313" key="2">
    <source>
        <dbReference type="EMBL" id="KEF57991.1"/>
    </source>
</evidence>
<name>A0A072PDP9_9EURO</name>
<dbReference type="RefSeq" id="XP_013260581.1">
    <property type="nucleotide sequence ID" value="XM_013405127.1"/>
</dbReference>
<dbReference type="OrthoDB" id="4112922at2759"/>
<dbReference type="VEuPathDB" id="FungiDB:A1O9_05914"/>
<evidence type="ECO:0008006" key="4">
    <source>
        <dbReference type="Google" id="ProtNLM"/>
    </source>
</evidence>
<evidence type="ECO:0000313" key="3">
    <source>
        <dbReference type="Proteomes" id="UP000027920"/>
    </source>
</evidence>
<gene>
    <name evidence="2" type="ORF">A1O9_05914</name>
</gene>
<dbReference type="HOGENOM" id="CLU_572414_0_0_1"/>
<feature type="non-terminal residue" evidence="2">
    <location>
        <position position="1"/>
    </location>
</feature>
<accession>A0A072PDP9</accession>
<sequence>RLAAKMPDGIVSSFTFITTDSRRKAAREAVKVHVLRLRRNKRKRNGGSCKSRHDDANRGGQMHLWDSTVPQVPDPSPWSSAITESDHSDSAESLDATIAESRYSSSLDFEGPASSPIRRQREPCPITSMHVPAVSPEDVLIHCYIEEDPGCGITPVWLQCFKTSEASYNAFLAASSFRFSVERGVQPLADAPEREIRALQAIAKQIELSPTTPTAGTMLAVALLMNLQEYRGETSLAVRHWKGLQSMVEVSGGLHCLRIWAELHNFLFWVDVLICNALSVPLGRISSDDDPDQTLGTQELHALLTQISQQPSTLTPNADTGAGGDGDGYFSPLFQVLQRSSPDQSTTGVAKSSRAKLACLMYISLLELHFHKPRAKIPIYQEIEEEVLRRGRDRVIHTVELLYVILSMSNQDSLCHLVYKLSRVMNAAKKLERSDYNICARLLSAYLGHRNPFE</sequence>
<feature type="non-terminal residue" evidence="2">
    <location>
        <position position="454"/>
    </location>
</feature>
<proteinExistence type="predicted"/>
<dbReference type="AlphaFoldDB" id="A0A072PDP9"/>
<organism evidence="2 3">
    <name type="scientific">Exophiala aquamarina CBS 119918</name>
    <dbReference type="NCBI Taxonomy" id="1182545"/>
    <lineage>
        <taxon>Eukaryota</taxon>
        <taxon>Fungi</taxon>
        <taxon>Dikarya</taxon>
        <taxon>Ascomycota</taxon>
        <taxon>Pezizomycotina</taxon>
        <taxon>Eurotiomycetes</taxon>
        <taxon>Chaetothyriomycetidae</taxon>
        <taxon>Chaetothyriales</taxon>
        <taxon>Herpotrichiellaceae</taxon>
        <taxon>Exophiala</taxon>
    </lineage>
</organism>
<feature type="region of interest" description="Disordered" evidence="1">
    <location>
        <begin position="39"/>
        <end position="93"/>
    </location>
</feature>
<dbReference type="EMBL" id="AMGV01000004">
    <property type="protein sequence ID" value="KEF57991.1"/>
    <property type="molecule type" value="Genomic_DNA"/>
</dbReference>
<comment type="caution">
    <text evidence="2">The sequence shown here is derived from an EMBL/GenBank/DDBJ whole genome shotgun (WGS) entry which is preliminary data.</text>
</comment>
<protein>
    <recommendedName>
        <fullName evidence="4">Transcription factor domain-containing protein</fullName>
    </recommendedName>
</protein>
<reference evidence="2 3" key="1">
    <citation type="submission" date="2013-03" db="EMBL/GenBank/DDBJ databases">
        <title>The Genome Sequence of Exophiala aquamarina CBS 119918.</title>
        <authorList>
            <consortium name="The Broad Institute Genomics Platform"/>
            <person name="Cuomo C."/>
            <person name="de Hoog S."/>
            <person name="Gorbushina A."/>
            <person name="Walker B."/>
            <person name="Young S.K."/>
            <person name="Zeng Q."/>
            <person name="Gargeya S."/>
            <person name="Fitzgerald M."/>
            <person name="Haas B."/>
            <person name="Abouelleil A."/>
            <person name="Allen A.W."/>
            <person name="Alvarado L."/>
            <person name="Arachchi H.M."/>
            <person name="Berlin A.M."/>
            <person name="Chapman S.B."/>
            <person name="Gainer-Dewar J."/>
            <person name="Goldberg J."/>
            <person name="Griggs A."/>
            <person name="Gujja S."/>
            <person name="Hansen M."/>
            <person name="Howarth C."/>
            <person name="Imamovic A."/>
            <person name="Ireland A."/>
            <person name="Larimer J."/>
            <person name="McCowan C."/>
            <person name="Murphy C."/>
            <person name="Pearson M."/>
            <person name="Poon T.W."/>
            <person name="Priest M."/>
            <person name="Roberts A."/>
            <person name="Saif S."/>
            <person name="Shea T."/>
            <person name="Sisk P."/>
            <person name="Sykes S."/>
            <person name="Wortman J."/>
            <person name="Nusbaum C."/>
            <person name="Birren B."/>
        </authorList>
    </citation>
    <scope>NUCLEOTIDE SEQUENCE [LARGE SCALE GENOMIC DNA]</scope>
    <source>
        <strain evidence="2 3">CBS 119918</strain>
    </source>
</reference>
<evidence type="ECO:0000256" key="1">
    <source>
        <dbReference type="SAM" id="MobiDB-lite"/>
    </source>
</evidence>